<accession>A0A326RQV2</accession>
<organism evidence="1 2">
    <name type="scientific">Algoriphagus aquaeductus</name>
    <dbReference type="NCBI Taxonomy" id="475299"/>
    <lineage>
        <taxon>Bacteria</taxon>
        <taxon>Pseudomonadati</taxon>
        <taxon>Bacteroidota</taxon>
        <taxon>Cytophagia</taxon>
        <taxon>Cytophagales</taxon>
        <taxon>Cyclobacteriaceae</taxon>
        <taxon>Algoriphagus</taxon>
    </lineage>
</organism>
<proteinExistence type="predicted"/>
<sequence>MTKLSLVNTHRKGPDFLFVFYSKFLQNNCYSDNYKTLNIPIIPIMKSNEFFPKENSVIFFQASIAQNSHLKGRFTISFEVQVF</sequence>
<dbReference type="AlphaFoldDB" id="A0A326RQV2"/>
<evidence type="ECO:0000313" key="1">
    <source>
        <dbReference type="EMBL" id="PZV83949.1"/>
    </source>
</evidence>
<keyword evidence="2" id="KW-1185">Reference proteome</keyword>
<name>A0A326RQV2_9BACT</name>
<evidence type="ECO:0000313" key="2">
    <source>
        <dbReference type="Proteomes" id="UP000248917"/>
    </source>
</evidence>
<dbReference type="EMBL" id="QKTX01000005">
    <property type="protein sequence ID" value="PZV83949.1"/>
    <property type="molecule type" value="Genomic_DNA"/>
</dbReference>
<comment type="caution">
    <text evidence="1">The sequence shown here is derived from an EMBL/GenBank/DDBJ whole genome shotgun (WGS) entry which is preliminary data.</text>
</comment>
<reference evidence="1 2" key="1">
    <citation type="submission" date="2018-06" db="EMBL/GenBank/DDBJ databases">
        <title>Genomic Encyclopedia of Archaeal and Bacterial Type Strains, Phase II (KMG-II): from individual species to whole genera.</title>
        <authorList>
            <person name="Goeker M."/>
        </authorList>
    </citation>
    <scope>NUCLEOTIDE SEQUENCE [LARGE SCALE GENOMIC DNA]</scope>
    <source>
        <strain evidence="1 2">T4</strain>
    </source>
</reference>
<gene>
    <name evidence="1" type="ORF">CLV31_105175</name>
</gene>
<dbReference type="Proteomes" id="UP000248917">
    <property type="component" value="Unassembled WGS sequence"/>
</dbReference>
<protein>
    <submittedName>
        <fullName evidence="1">Uncharacterized protein</fullName>
    </submittedName>
</protein>